<protein>
    <submittedName>
        <fullName evidence="1">Uncharacterized protein</fullName>
    </submittedName>
</protein>
<proteinExistence type="predicted"/>
<evidence type="ECO:0000313" key="1">
    <source>
        <dbReference type="EMBL" id="CEM35165.1"/>
    </source>
</evidence>
<dbReference type="AlphaFoldDB" id="A0A0G4GWA1"/>
<name>A0A0G4GWA1_9ALVE</name>
<accession>A0A0G4GWA1</accession>
<dbReference type="VEuPathDB" id="CryptoDB:Cvel_5300"/>
<gene>
    <name evidence="1" type="ORF">Cvel_5300</name>
</gene>
<reference evidence="1" key="1">
    <citation type="submission" date="2014-11" db="EMBL/GenBank/DDBJ databases">
        <authorList>
            <person name="Otto D Thomas"/>
            <person name="Naeem Raeece"/>
        </authorList>
    </citation>
    <scope>NUCLEOTIDE SEQUENCE</scope>
</reference>
<sequence length="210" mass="23669">MAAQELPPPPIAHIHSGTASLRACVNFDERKTAAFRRKQFQYFEDLEETASDPSFSGHLFAKKHFASLKANVAAHYAKMVSSLGRPCAFQSNGWADTFGCKLVFFDGVIHHENREVETETFFFMLWRLFKELAVAGQMGFDDRAEGYDPKQHKWPLEALNVYLKEQGEDVEALWGRIFNLINLSPFSVDHIIKSREPTSSVPTGPPSACT</sequence>
<organism evidence="1">
    <name type="scientific">Chromera velia CCMP2878</name>
    <dbReference type="NCBI Taxonomy" id="1169474"/>
    <lineage>
        <taxon>Eukaryota</taxon>
        <taxon>Sar</taxon>
        <taxon>Alveolata</taxon>
        <taxon>Colpodellida</taxon>
        <taxon>Chromeraceae</taxon>
        <taxon>Chromera</taxon>
    </lineage>
</organism>
<dbReference type="EMBL" id="CDMZ01001613">
    <property type="protein sequence ID" value="CEM35165.1"/>
    <property type="molecule type" value="Genomic_DNA"/>
</dbReference>